<dbReference type="EMBL" id="FRCS01000032">
    <property type="protein sequence ID" value="SHN48041.1"/>
    <property type="molecule type" value="Genomic_DNA"/>
</dbReference>
<dbReference type="Gene3D" id="3.30.565.10">
    <property type="entry name" value="Histidine kinase-like ATPase, C-terminal domain"/>
    <property type="match status" value="1"/>
</dbReference>
<feature type="domain" description="STAS" evidence="1">
    <location>
        <begin position="2"/>
        <end position="112"/>
    </location>
</feature>
<gene>
    <name evidence="2" type="ORF">SAMN05443668_13240</name>
</gene>
<dbReference type="PROSITE" id="PS50801">
    <property type="entry name" value="STAS"/>
    <property type="match status" value="1"/>
</dbReference>
<dbReference type="Pfam" id="PF01740">
    <property type="entry name" value="STAS"/>
    <property type="match status" value="1"/>
</dbReference>
<protein>
    <submittedName>
        <fullName evidence="2">STAS domain-containing protein</fullName>
    </submittedName>
</protein>
<name>A0A1M7RPE9_9ACTN</name>
<proteinExistence type="predicted"/>
<dbReference type="InterPro" id="IPR002645">
    <property type="entry name" value="STAS_dom"/>
</dbReference>
<sequence>MFSSEIDRTRPATVLRLDGELRMRTVAQVRNALLKCLVECPEAVVVDLSCLQIGSRTALTVFGAVSHRATEWPPVPLILVATPPDLRQQLRQVTQLWRIPVFSTVDEALAVAPVVPLTPRRVKRTMRPGTMSLPQVRAMASDACLAWGLDDFALPAELILSELVSNSIQHAGTDFTVGLVFRYDLLHLTVADGSPDPPRKSPSYPPVGALSGRGLLLVDEFASAWGCLPLQSGKVVWATLRVGR</sequence>
<evidence type="ECO:0000259" key="1">
    <source>
        <dbReference type="PROSITE" id="PS50801"/>
    </source>
</evidence>
<dbReference type="AlphaFoldDB" id="A0A1M7RPE9"/>
<dbReference type="PANTHER" id="PTHR35526:SF3">
    <property type="entry name" value="ANTI-SIGMA-F FACTOR RSBW"/>
    <property type="match status" value="1"/>
</dbReference>
<organism evidence="2 3">
    <name type="scientific">Cryptosporangium aurantiacum</name>
    <dbReference type="NCBI Taxonomy" id="134849"/>
    <lineage>
        <taxon>Bacteria</taxon>
        <taxon>Bacillati</taxon>
        <taxon>Actinomycetota</taxon>
        <taxon>Actinomycetes</taxon>
        <taxon>Cryptosporangiales</taxon>
        <taxon>Cryptosporangiaceae</taxon>
        <taxon>Cryptosporangium</taxon>
    </lineage>
</organism>
<dbReference type="PANTHER" id="PTHR35526">
    <property type="entry name" value="ANTI-SIGMA-F FACTOR RSBW-RELATED"/>
    <property type="match status" value="1"/>
</dbReference>
<reference evidence="2 3" key="1">
    <citation type="submission" date="2016-11" db="EMBL/GenBank/DDBJ databases">
        <authorList>
            <person name="Jaros S."/>
            <person name="Januszkiewicz K."/>
            <person name="Wedrychowicz H."/>
        </authorList>
    </citation>
    <scope>NUCLEOTIDE SEQUENCE [LARGE SCALE GENOMIC DNA]</scope>
    <source>
        <strain evidence="2 3">DSM 46144</strain>
    </source>
</reference>
<evidence type="ECO:0000313" key="2">
    <source>
        <dbReference type="EMBL" id="SHN48041.1"/>
    </source>
</evidence>
<dbReference type="STRING" id="134849.SAMN05443668_13240"/>
<dbReference type="InterPro" id="IPR036513">
    <property type="entry name" value="STAS_dom_sf"/>
</dbReference>
<dbReference type="InterPro" id="IPR050267">
    <property type="entry name" value="Anti-sigma-factor_SerPK"/>
</dbReference>
<dbReference type="RefSeq" id="WP_084742505.1">
    <property type="nucleotide sequence ID" value="NZ_FRCS01000032.1"/>
</dbReference>
<keyword evidence="3" id="KW-1185">Reference proteome</keyword>
<dbReference type="Proteomes" id="UP000184440">
    <property type="component" value="Unassembled WGS sequence"/>
</dbReference>
<dbReference type="CDD" id="cd16936">
    <property type="entry name" value="HATPase_RsbW-like"/>
    <property type="match status" value="1"/>
</dbReference>
<dbReference type="Gene3D" id="3.30.750.24">
    <property type="entry name" value="STAS domain"/>
    <property type="match status" value="1"/>
</dbReference>
<evidence type="ECO:0000313" key="3">
    <source>
        <dbReference type="Proteomes" id="UP000184440"/>
    </source>
</evidence>
<dbReference type="InterPro" id="IPR036890">
    <property type="entry name" value="HATPase_C_sf"/>
</dbReference>
<dbReference type="SUPFAM" id="SSF55874">
    <property type="entry name" value="ATPase domain of HSP90 chaperone/DNA topoisomerase II/histidine kinase"/>
    <property type="match status" value="1"/>
</dbReference>
<accession>A0A1M7RPE9</accession>
<dbReference type="CDD" id="cd07043">
    <property type="entry name" value="STAS_anti-anti-sigma_factors"/>
    <property type="match status" value="1"/>
</dbReference>
<dbReference type="SUPFAM" id="SSF52091">
    <property type="entry name" value="SpoIIaa-like"/>
    <property type="match status" value="1"/>
</dbReference>